<sequence length="136" mass="15910">MKVPRNKLNLLLIGAAIGIAAWLFWESVSQPGLEQWSGKMEEMAFYRNENNTGPIRRIYAVYVKDATAEDMRAYADRMPYTKYGTTTVYFFSGRDRTPRELRAENPHFDPDFNSYCIAIYEKNSMAQVQFRRNPFD</sequence>
<proteinExistence type="predicted"/>
<evidence type="ECO:0000313" key="2">
    <source>
        <dbReference type="Proteomes" id="UP001201449"/>
    </source>
</evidence>
<evidence type="ECO:0000313" key="1">
    <source>
        <dbReference type="EMBL" id="MCF1749946.1"/>
    </source>
</evidence>
<keyword evidence="2" id="KW-1185">Reference proteome</keyword>
<dbReference type="EMBL" id="JAKEVZ010000001">
    <property type="protein sequence ID" value="MCF1749946.1"/>
    <property type="molecule type" value="Genomic_DNA"/>
</dbReference>
<accession>A0ABS9BS28</accession>
<comment type="caution">
    <text evidence="1">The sequence shown here is derived from an EMBL/GenBank/DDBJ whole genome shotgun (WGS) entry which is preliminary data.</text>
</comment>
<dbReference type="Proteomes" id="UP001201449">
    <property type="component" value="Unassembled WGS sequence"/>
</dbReference>
<reference evidence="1 2" key="1">
    <citation type="submission" date="2022-01" db="EMBL/GenBank/DDBJ databases">
        <title>Mariniradius saccharolyticus sp. nov., isolated from sediment of a river.</title>
        <authorList>
            <person name="Liu H."/>
        </authorList>
    </citation>
    <scope>NUCLEOTIDE SEQUENCE [LARGE SCALE GENOMIC DNA]</scope>
    <source>
        <strain evidence="1 2">RY-2</strain>
    </source>
</reference>
<protein>
    <submittedName>
        <fullName evidence="1">Uncharacterized protein</fullName>
    </submittedName>
</protein>
<gene>
    <name evidence="1" type="ORF">L0U89_02585</name>
</gene>
<organism evidence="1 2">
    <name type="scientific">Mariniradius sediminis</name>
    <dbReference type="NCBI Taxonomy" id="2909237"/>
    <lineage>
        <taxon>Bacteria</taxon>
        <taxon>Pseudomonadati</taxon>
        <taxon>Bacteroidota</taxon>
        <taxon>Cytophagia</taxon>
        <taxon>Cytophagales</taxon>
        <taxon>Cyclobacteriaceae</taxon>
        <taxon>Mariniradius</taxon>
    </lineage>
</organism>
<name>A0ABS9BS28_9BACT</name>
<dbReference type="RefSeq" id="WP_234860077.1">
    <property type="nucleotide sequence ID" value="NZ_JAKEVZ010000001.1"/>
</dbReference>